<evidence type="ECO:0000256" key="2">
    <source>
        <dbReference type="ARBA" id="ARBA00022576"/>
    </source>
</evidence>
<dbReference type="InterPro" id="IPR015424">
    <property type="entry name" value="PyrdxlP-dep_Trfase"/>
</dbReference>
<dbReference type="InterPro" id="IPR005814">
    <property type="entry name" value="Aminotrans_3"/>
</dbReference>
<dbReference type="Gene3D" id="3.40.640.10">
    <property type="entry name" value="Type I PLP-dependent aspartate aminotransferase-like (Major domain)"/>
    <property type="match status" value="1"/>
</dbReference>
<dbReference type="FunFam" id="3.40.640.10:FF:000014">
    <property type="entry name" value="Adenosylmethionine-8-amino-7-oxononanoate aminotransferase, probable"/>
    <property type="match status" value="1"/>
</dbReference>
<reference evidence="5" key="1">
    <citation type="submission" date="2020-05" db="EMBL/GenBank/DDBJ databases">
        <authorList>
            <person name="Chiriac C."/>
            <person name="Salcher M."/>
            <person name="Ghai R."/>
            <person name="Kavagutti S V."/>
        </authorList>
    </citation>
    <scope>NUCLEOTIDE SEQUENCE</scope>
</reference>
<sequence length="473" mass="51422">MGCTLSGTPTNDDDVDDVEGFDMQAAARRHLWGHFTQLSGFQRGPLPIITHGEGNYIFDQNGHRLLDGLSGLFTVQVGHGRRELAEAATAQAATLAYFPLWSFGHEPAIRLAARLAALAPGDLNRVFYTTGGGEAVESAWKLAIQYFAAIGQPLRRKVISRHYAYHGTTLGALSITGIPAIKNPWEPLMPGTVKVANTNQYRCGMCAKAGECTLACADDIEARILMEGPDTVACVILEPVQNTGGALVPPPGYWQRVREICDRYGVLLVSDEVICAFGRLGHWFGCDRFGYQPDMIVFAKGVTSGYAPLGGIIVSDRLAAPFLEGSNTFLHGLTFGGHPVSCAVALANIELMEREDLCGNVLRHESVFDEVMARVGELPMVGQVRGCGYFRVAELVKDKDNKTTFTDEECDWLLRGVLSPALYKAGLFCRADDRADPVVVLSPPLTCGASELQFIGDTLVEVFTNAWNEFQSR</sequence>
<dbReference type="EMBL" id="CAFBLP010000022">
    <property type="protein sequence ID" value="CAB4875468.1"/>
    <property type="molecule type" value="Genomic_DNA"/>
</dbReference>
<dbReference type="InterPro" id="IPR015422">
    <property type="entry name" value="PyrdxlP-dep_Trfase_small"/>
</dbReference>
<dbReference type="GO" id="GO:0030170">
    <property type="term" value="F:pyridoxal phosphate binding"/>
    <property type="evidence" value="ECO:0007669"/>
    <property type="project" value="InterPro"/>
</dbReference>
<dbReference type="InterPro" id="IPR015421">
    <property type="entry name" value="PyrdxlP-dep_Trfase_major"/>
</dbReference>
<evidence type="ECO:0000313" key="5">
    <source>
        <dbReference type="EMBL" id="CAB4875468.1"/>
    </source>
</evidence>
<gene>
    <name evidence="5" type="ORF">UFOPK3376_01098</name>
</gene>
<evidence type="ECO:0000256" key="1">
    <source>
        <dbReference type="ARBA" id="ARBA00008954"/>
    </source>
</evidence>
<dbReference type="Gene3D" id="3.90.1150.10">
    <property type="entry name" value="Aspartate Aminotransferase, domain 1"/>
    <property type="match status" value="1"/>
</dbReference>
<dbReference type="AlphaFoldDB" id="A0A6J7E0F9"/>
<accession>A0A6J7E0F9</accession>
<dbReference type="SUPFAM" id="SSF53383">
    <property type="entry name" value="PLP-dependent transferases"/>
    <property type="match status" value="1"/>
</dbReference>
<organism evidence="5">
    <name type="scientific">freshwater metagenome</name>
    <dbReference type="NCBI Taxonomy" id="449393"/>
    <lineage>
        <taxon>unclassified sequences</taxon>
        <taxon>metagenomes</taxon>
        <taxon>ecological metagenomes</taxon>
    </lineage>
</organism>
<evidence type="ECO:0000256" key="4">
    <source>
        <dbReference type="ARBA" id="ARBA00022898"/>
    </source>
</evidence>
<comment type="similarity">
    <text evidence="1">Belongs to the class-III pyridoxal-phosphate-dependent aminotransferase family.</text>
</comment>
<dbReference type="NCBIfam" id="NF005102">
    <property type="entry name" value="PRK06541.1"/>
    <property type="match status" value="1"/>
</dbReference>
<dbReference type="CDD" id="cd00610">
    <property type="entry name" value="OAT_like"/>
    <property type="match status" value="1"/>
</dbReference>
<evidence type="ECO:0000256" key="3">
    <source>
        <dbReference type="ARBA" id="ARBA00022679"/>
    </source>
</evidence>
<dbReference type="InterPro" id="IPR049704">
    <property type="entry name" value="Aminotrans_3_PPA_site"/>
</dbReference>
<keyword evidence="3" id="KW-0808">Transferase</keyword>
<dbReference type="PROSITE" id="PS00600">
    <property type="entry name" value="AA_TRANSFER_CLASS_3"/>
    <property type="match status" value="1"/>
</dbReference>
<dbReference type="Pfam" id="PF00202">
    <property type="entry name" value="Aminotran_3"/>
    <property type="match status" value="1"/>
</dbReference>
<dbReference type="GO" id="GO:0008483">
    <property type="term" value="F:transaminase activity"/>
    <property type="evidence" value="ECO:0007669"/>
    <property type="project" value="UniProtKB-KW"/>
</dbReference>
<keyword evidence="4" id="KW-0663">Pyridoxal phosphate</keyword>
<dbReference type="PANTHER" id="PTHR43094:SF1">
    <property type="entry name" value="AMINOTRANSFERASE CLASS-III"/>
    <property type="match status" value="1"/>
</dbReference>
<proteinExistence type="inferred from homology"/>
<keyword evidence="2" id="KW-0032">Aminotransferase</keyword>
<protein>
    <submittedName>
        <fullName evidence="5">Unannotated protein</fullName>
    </submittedName>
</protein>
<dbReference type="PANTHER" id="PTHR43094">
    <property type="entry name" value="AMINOTRANSFERASE"/>
    <property type="match status" value="1"/>
</dbReference>
<name>A0A6J7E0F9_9ZZZZ</name>